<name>A0AAD7BRI5_9AGAR</name>
<comment type="caution">
    <text evidence="1">The sequence shown here is derived from an EMBL/GenBank/DDBJ whole genome shotgun (WGS) entry which is preliminary data.</text>
</comment>
<evidence type="ECO:0008006" key="3">
    <source>
        <dbReference type="Google" id="ProtNLM"/>
    </source>
</evidence>
<accession>A0AAD7BRI5</accession>
<sequence length="496" mass="54755">MSTDTHHIATMLISAWGHTVSYIHIACQMLKANPNLVVTMMQHNILVAQMETELMSSLPFSPEQVQVVFGETVAGWLETIAKLAVGSEGWPKPRTVHLDFMGGGFVVDQTKEILGPDAKMVMWFSSAVVSMPAQLTDYDFSAIADEIFADEARRKGRSRDEICRRSCLQRTGKTRLQAQTTGMVVKLPGAPDMYDYERWAYGCGAAEGIGLLLAASQKFARVTDGYIAPSTSCLEPVGLPYWKELCRERGQEFFPVGLQTHEACWKDDFESSFESPTNPVVKTFLNDAVSKYGPKSVLYISFGSLFFPVATPGHIAALIDTLLSLPTPFPSSSRWAANWHLSQRNHRARQLERPGSRMRLLGRAARNPPERRSRVVPHARGIQLDGRIPVPGIPLIIWPTNAEQPVNAALLSQEPSPVAIELLQVRAGAQLGPSLRYGPEITGRVEDATKEFVETFEKARGERGRAIAQNAVKMAKALREARKGEAAAEIKRLAAF</sequence>
<dbReference type="AlphaFoldDB" id="A0AAD7BRI5"/>
<keyword evidence="2" id="KW-1185">Reference proteome</keyword>
<evidence type="ECO:0000313" key="2">
    <source>
        <dbReference type="Proteomes" id="UP001221142"/>
    </source>
</evidence>
<protein>
    <recommendedName>
        <fullName evidence="3">Glycosyltransferase</fullName>
    </recommendedName>
</protein>
<proteinExistence type="predicted"/>
<reference evidence="1" key="1">
    <citation type="submission" date="2023-03" db="EMBL/GenBank/DDBJ databases">
        <title>Massive genome expansion in bonnet fungi (Mycena s.s.) driven by repeated elements and novel gene families across ecological guilds.</title>
        <authorList>
            <consortium name="Lawrence Berkeley National Laboratory"/>
            <person name="Harder C.B."/>
            <person name="Miyauchi S."/>
            <person name="Viragh M."/>
            <person name="Kuo A."/>
            <person name="Thoen E."/>
            <person name="Andreopoulos B."/>
            <person name="Lu D."/>
            <person name="Skrede I."/>
            <person name="Drula E."/>
            <person name="Henrissat B."/>
            <person name="Morin E."/>
            <person name="Kohler A."/>
            <person name="Barry K."/>
            <person name="LaButti K."/>
            <person name="Morin E."/>
            <person name="Salamov A."/>
            <person name="Lipzen A."/>
            <person name="Mereny Z."/>
            <person name="Hegedus B."/>
            <person name="Baldrian P."/>
            <person name="Stursova M."/>
            <person name="Weitz H."/>
            <person name="Taylor A."/>
            <person name="Grigoriev I.V."/>
            <person name="Nagy L.G."/>
            <person name="Martin F."/>
            <person name="Kauserud H."/>
        </authorList>
    </citation>
    <scope>NUCLEOTIDE SEQUENCE</scope>
    <source>
        <strain evidence="1">9284</strain>
    </source>
</reference>
<dbReference type="Gene3D" id="3.40.50.2000">
    <property type="entry name" value="Glycogen Phosphorylase B"/>
    <property type="match status" value="1"/>
</dbReference>
<dbReference type="SUPFAM" id="SSF53756">
    <property type="entry name" value="UDP-Glycosyltransferase/glycogen phosphorylase"/>
    <property type="match status" value="1"/>
</dbReference>
<dbReference type="Proteomes" id="UP001221142">
    <property type="component" value="Unassembled WGS sequence"/>
</dbReference>
<evidence type="ECO:0000313" key="1">
    <source>
        <dbReference type="EMBL" id="KAJ7628755.1"/>
    </source>
</evidence>
<gene>
    <name evidence="1" type="ORF">FB45DRAFT_1004251</name>
</gene>
<organism evidence="1 2">
    <name type="scientific">Roridomyces roridus</name>
    <dbReference type="NCBI Taxonomy" id="1738132"/>
    <lineage>
        <taxon>Eukaryota</taxon>
        <taxon>Fungi</taxon>
        <taxon>Dikarya</taxon>
        <taxon>Basidiomycota</taxon>
        <taxon>Agaricomycotina</taxon>
        <taxon>Agaricomycetes</taxon>
        <taxon>Agaricomycetidae</taxon>
        <taxon>Agaricales</taxon>
        <taxon>Marasmiineae</taxon>
        <taxon>Mycenaceae</taxon>
        <taxon>Roridomyces</taxon>
    </lineage>
</organism>
<dbReference type="EMBL" id="JARKIF010000010">
    <property type="protein sequence ID" value="KAJ7628755.1"/>
    <property type="molecule type" value="Genomic_DNA"/>
</dbReference>